<reference evidence="3" key="1">
    <citation type="submission" date="2020-09" db="EMBL/GenBank/DDBJ databases">
        <title>Genome-Enabled Discovery of Anthraquinone Biosynthesis in Senna tora.</title>
        <authorList>
            <person name="Kang S.-H."/>
            <person name="Pandey R.P."/>
            <person name="Lee C.-M."/>
            <person name="Sim J.-S."/>
            <person name="Jeong J.-T."/>
            <person name="Choi B.-S."/>
            <person name="Jung M."/>
            <person name="Ginzburg D."/>
            <person name="Zhao K."/>
            <person name="Won S.Y."/>
            <person name="Oh T.-J."/>
            <person name="Yu Y."/>
            <person name="Kim N.-H."/>
            <person name="Lee O.R."/>
            <person name="Lee T.-H."/>
            <person name="Bashyal P."/>
            <person name="Kim T.-S."/>
            <person name="Lee W.-H."/>
            <person name="Kawkins C."/>
            <person name="Kim C.-K."/>
            <person name="Kim J.S."/>
            <person name="Ahn B.O."/>
            <person name="Rhee S.Y."/>
            <person name="Sohng J.K."/>
        </authorList>
    </citation>
    <scope>NUCLEOTIDE SEQUENCE</scope>
    <source>
        <tissue evidence="3">Leaf</tissue>
    </source>
</reference>
<sequence length="400" mass="46021">MDNHHTPHVDKFRLKFSEPSRSWDAVLRAVSFALQRGVRELELDFSSAAPNNTDRHALFRLPGHVLGGSSGKNNNLEKLRLFSCGFLNMGDLLGVGQFVGLKDVFFGGVGLRTCELKSLLRQCRGIERLGLSKCWGLADFDMVGDEEEEGLILMGRVRELVIDECEFDHMGFLSFKAPNLKVFKYCGGVCFSEIEVKPGVMEEAHLDFAHEFDLDFGDALYKLMLDLYPVRVLTVCSYFLQVIPNGDEAVRMEYDMNVRHLILNTALHSNEFCGISFLLNSCPYLHTLTIDLTPPHRLFYDYEAPYSFDGKRFWAEHAIDYKCVRRSLKVVEVRGFRGTWDELMVVSYLVHYGRVLHNIHIYPLIEQDDHDGQKLQRYRFNANFFSTREKASKKLKITIY</sequence>
<evidence type="ECO:0000313" key="4">
    <source>
        <dbReference type="Proteomes" id="UP000634136"/>
    </source>
</evidence>
<dbReference type="Pfam" id="PF23622">
    <property type="entry name" value="LRR_At1g61320_AtMIF1"/>
    <property type="match status" value="1"/>
</dbReference>
<dbReference type="OrthoDB" id="673865at2759"/>
<dbReference type="AlphaFoldDB" id="A0A834TFN3"/>
<evidence type="ECO:0000259" key="2">
    <source>
        <dbReference type="Pfam" id="PF23622"/>
    </source>
</evidence>
<protein>
    <submittedName>
        <fullName evidence="3">Putative F-box/LRR-repeat protein</fullName>
    </submittedName>
</protein>
<feature type="domain" description="At1g61320/AtMIF1 LRR" evidence="2">
    <location>
        <begin position="1"/>
        <end position="293"/>
    </location>
</feature>
<dbReference type="InterPro" id="IPR050232">
    <property type="entry name" value="FBL13/AtMIF1-like"/>
</dbReference>
<name>A0A834TFN3_9FABA</name>
<organism evidence="3 4">
    <name type="scientific">Senna tora</name>
    <dbReference type="NCBI Taxonomy" id="362788"/>
    <lineage>
        <taxon>Eukaryota</taxon>
        <taxon>Viridiplantae</taxon>
        <taxon>Streptophyta</taxon>
        <taxon>Embryophyta</taxon>
        <taxon>Tracheophyta</taxon>
        <taxon>Spermatophyta</taxon>
        <taxon>Magnoliopsida</taxon>
        <taxon>eudicotyledons</taxon>
        <taxon>Gunneridae</taxon>
        <taxon>Pentapetalae</taxon>
        <taxon>rosids</taxon>
        <taxon>fabids</taxon>
        <taxon>Fabales</taxon>
        <taxon>Fabaceae</taxon>
        <taxon>Caesalpinioideae</taxon>
        <taxon>Cassia clade</taxon>
        <taxon>Senna</taxon>
    </lineage>
</organism>
<keyword evidence="4" id="KW-1185">Reference proteome</keyword>
<evidence type="ECO:0000259" key="1">
    <source>
        <dbReference type="Pfam" id="PF08387"/>
    </source>
</evidence>
<dbReference type="InterPro" id="IPR006566">
    <property type="entry name" value="FBD"/>
</dbReference>
<gene>
    <name evidence="3" type="ORF">G2W53_025671</name>
</gene>
<comment type="caution">
    <text evidence="3">The sequence shown here is derived from an EMBL/GenBank/DDBJ whole genome shotgun (WGS) entry which is preliminary data.</text>
</comment>
<accession>A0A834TFN3</accession>
<dbReference type="InterPro" id="IPR055357">
    <property type="entry name" value="LRR_At1g61320_AtMIF1"/>
</dbReference>
<proteinExistence type="predicted"/>
<dbReference type="Proteomes" id="UP000634136">
    <property type="component" value="Unassembled WGS sequence"/>
</dbReference>
<dbReference type="SUPFAM" id="SSF52058">
    <property type="entry name" value="L domain-like"/>
    <property type="match status" value="1"/>
</dbReference>
<dbReference type="PANTHER" id="PTHR31900">
    <property type="entry name" value="F-BOX/RNI SUPERFAMILY PROTEIN-RELATED"/>
    <property type="match status" value="1"/>
</dbReference>
<dbReference type="PANTHER" id="PTHR31900:SF30">
    <property type="entry name" value="SUPERFAMILY PROTEIN, PUTATIVE-RELATED"/>
    <property type="match status" value="1"/>
</dbReference>
<dbReference type="Pfam" id="PF08387">
    <property type="entry name" value="FBD"/>
    <property type="match status" value="1"/>
</dbReference>
<dbReference type="EMBL" id="JAAIUW010000008">
    <property type="protein sequence ID" value="KAF7820216.1"/>
    <property type="molecule type" value="Genomic_DNA"/>
</dbReference>
<feature type="domain" description="FBD" evidence="1">
    <location>
        <begin position="322"/>
        <end position="358"/>
    </location>
</feature>
<evidence type="ECO:0000313" key="3">
    <source>
        <dbReference type="EMBL" id="KAF7820216.1"/>
    </source>
</evidence>